<dbReference type="AlphaFoldDB" id="A0A1Y2ITW6"/>
<organism evidence="2 3">
    <name type="scientific">Trametes coccinea (strain BRFM310)</name>
    <name type="common">Pycnoporus coccineus</name>
    <dbReference type="NCBI Taxonomy" id="1353009"/>
    <lineage>
        <taxon>Eukaryota</taxon>
        <taxon>Fungi</taxon>
        <taxon>Dikarya</taxon>
        <taxon>Basidiomycota</taxon>
        <taxon>Agaricomycotina</taxon>
        <taxon>Agaricomycetes</taxon>
        <taxon>Polyporales</taxon>
        <taxon>Polyporaceae</taxon>
        <taxon>Trametes</taxon>
    </lineage>
</organism>
<evidence type="ECO:0000313" key="2">
    <source>
        <dbReference type="EMBL" id="OSD04580.1"/>
    </source>
</evidence>
<proteinExistence type="predicted"/>
<reference evidence="2 3" key="1">
    <citation type="journal article" date="2015" name="Biotechnol. Biofuels">
        <title>Enhanced degradation of softwood versus hardwood by the white-rot fungus Pycnoporus coccineus.</title>
        <authorList>
            <person name="Couturier M."/>
            <person name="Navarro D."/>
            <person name="Chevret D."/>
            <person name="Henrissat B."/>
            <person name="Piumi F."/>
            <person name="Ruiz-Duenas F.J."/>
            <person name="Martinez A.T."/>
            <person name="Grigoriev I.V."/>
            <person name="Riley R."/>
            <person name="Lipzen A."/>
            <person name="Berrin J.G."/>
            <person name="Master E.R."/>
            <person name="Rosso M.N."/>
        </authorList>
    </citation>
    <scope>NUCLEOTIDE SEQUENCE [LARGE SCALE GENOMIC DNA]</scope>
    <source>
        <strain evidence="2 3">BRFM310</strain>
    </source>
</reference>
<name>A0A1Y2ITW6_TRAC3</name>
<dbReference type="EMBL" id="KZ084096">
    <property type="protein sequence ID" value="OSD04580.1"/>
    <property type="molecule type" value="Genomic_DNA"/>
</dbReference>
<sequence length="302" mass="34579">MFGESGHGWRPSYKTGLEKEWACREWPAQFWRHHDHPLQRMIQHSAPRSRPASRRPILVRTFTILFRTFTMHREPGCTTFGILNLVHTSKRSVSRRLPGCNHSERCGCTSAPVFFPYFLGFVSSEIDPPKRQGVEKNRQGPCGRLREACMYRPRYCIRSQVSTVLYSTAKSGPSSPASADILSCSRLTYTSPREDYLLRTYLLILSWLNRCRCITENLWRRVRQYTDKTIIHVCRVPLRLQITTAHPATKPTPSSGFWGRNLNKGEGSCHIGCLISSQRSPESTNEQNTQNSLGQTHRAALV</sequence>
<feature type="compositionally biased region" description="Polar residues" evidence="1">
    <location>
        <begin position="279"/>
        <end position="295"/>
    </location>
</feature>
<feature type="region of interest" description="Disordered" evidence="1">
    <location>
        <begin position="279"/>
        <end position="302"/>
    </location>
</feature>
<protein>
    <submittedName>
        <fullName evidence="2">Uncharacterized protein</fullName>
    </submittedName>
</protein>
<gene>
    <name evidence="2" type="ORF">PYCCODRAFT_110950</name>
</gene>
<evidence type="ECO:0000313" key="3">
    <source>
        <dbReference type="Proteomes" id="UP000193067"/>
    </source>
</evidence>
<accession>A0A1Y2ITW6</accession>
<keyword evidence="3" id="KW-1185">Reference proteome</keyword>
<evidence type="ECO:0000256" key="1">
    <source>
        <dbReference type="SAM" id="MobiDB-lite"/>
    </source>
</evidence>
<dbReference type="Proteomes" id="UP000193067">
    <property type="component" value="Unassembled WGS sequence"/>
</dbReference>